<dbReference type="SFLD" id="SFLDG01203">
    <property type="entry name" value="Prostaglandin_E_synthase_like1"/>
    <property type="match status" value="1"/>
</dbReference>
<keyword evidence="10" id="KW-1133">Transmembrane helix</keyword>
<evidence type="ECO:0000313" key="21">
    <source>
        <dbReference type="Proteomes" id="UP000274756"/>
    </source>
</evidence>
<proteinExistence type="inferred from homology"/>
<dbReference type="UniPathway" id="UPA00662"/>
<comment type="catalytic activity">
    <reaction evidence="15">
        <text>prostaglandin H2 = (12S)-hydroxy-(5Z,8E,10E)-heptadecatrienoate + malonaldehyde</text>
        <dbReference type="Rhea" id="RHEA:48644"/>
        <dbReference type="ChEBI" id="CHEBI:57405"/>
        <dbReference type="ChEBI" id="CHEBI:90694"/>
        <dbReference type="ChEBI" id="CHEBI:566274"/>
    </reaction>
    <physiologicalReaction direction="left-to-right" evidence="15">
        <dbReference type="Rhea" id="RHEA:48645"/>
    </physiologicalReaction>
</comment>
<evidence type="ECO:0000313" key="20">
    <source>
        <dbReference type="EMBL" id="VDN53268.1"/>
    </source>
</evidence>
<gene>
    <name evidence="20" type="ORF">DME_LOCUS3241</name>
</gene>
<dbReference type="InterPro" id="IPR011767">
    <property type="entry name" value="GLR_AS"/>
</dbReference>
<dbReference type="Gene3D" id="1.20.1050.10">
    <property type="match status" value="1"/>
</dbReference>
<dbReference type="GO" id="GO:0005739">
    <property type="term" value="C:mitochondrion"/>
    <property type="evidence" value="ECO:0007669"/>
    <property type="project" value="TreeGrafter"/>
</dbReference>
<dbReference type="PROSITE" id="PS00195">
    <property type="entry name" value="GLUTAREDOXIN_1"/>
    <property type="match status" value="1"/>
</dbReference>
<sequence>MNLRLYQYQTCPFCCKVRAFLDYFGFSYEVVEVNPITRSQLKFLTDYKKVPVVIIDNDRVLIESSLIISILSTFLRNSHQSISDVIALFPELVTIDPKTEQLSKSFPNKYFIMLEPTKLSDAEIQNAKEERDWREWVDNYFIHLISPNVYRTLTESLETFYWFDEVGEWKRVFPAWERYLTIYIGSIIMYFISKRLKKRLEIACNEWVQALGNRLFLGGQRPNLADLALYGSINSFVGCKAFREICKQSGIEVWYDRMSAEVESKAGSSLLAKRCSK</sequence>
<keyword evidence="13" id="KW-0275">Fatty acid biosynthesis</keyword>
<evidence type="ECO:0000256" key="10">
    <source>
        <dbReference type="ARBA" id="ARBA00022989"/>
    </source>
</evidence>
<dbReference type="PANTHER" id="PTHR12782">
    <property type="entry name" value="MICROSOMAL PROSTAGLANDIN E SYNTHASE-2"/>
    <property type="match status" value="1"/>
</dbReference>
<dbReference type="InterPro" id="IPR034335">
    <property type="entry name" value="PGES2_C"/>
</dbReference>
<dbReference type="GO" id="GO:0012505">
    <property type="term" value="C:endomembrane system"/>
    <property type="evidence" value="ECO:0007669"/>
    <property type="project" value="UniProtKB-SubCell"/>
</dbReference>
<dbReference type="InterPro" id="IPR034334">
    <property type="entry name" value="PGES2"/>
</dbReference>
<evidence type="ECO:0000256" key="3">
    <source>
        <dbReference type="ARBA" id="ARBA00012203"/>
    </source>
</evidence>
<keyword evidence="9" id="KW-0276">Fatty acid metabolism</keyword>
<evidence type="ECO:0000256" key="2">
    <source>
        <dbReference type="ARBA" id="ARBA00007409"/>
    </source>
</evidence>
<dbReference type="InterPro" id="IPR004045">
    <property type="entry name" value="Glutathione_S-Trfase_N"/>
</dbReference>
<dbReference type="InterPro" id="IPR036249">
    <property type="entry name" value="Thioredoxin-like_sf"/>
</dbReference>
<keyword evidence="6" id="KW-0444">Lipid biosynthesis</keyword>
<evidence type="ECO:0000256" key="13">
    <source>
        <dbReference type="ARBA" id="ARBA00023160"/>
    </source>
</evidence>
<comment type="subcellular location">
    <subcellularLocation>
        <location evidence="18">Endomembrane system</location>
        <topology evidence="18">Single-pass membrane protein</topology>
    </subcellularLocation>
</comment>
<dbReference type="InterPro" id="IPR036282">
    <property type="entry name" value="Glutathione-S-Trfase_C_sf"/>
</dbReference>
<reference evidence="20 21" key="1">
    <citation type="submission" date="2018-11" db="EMBL/GenBank/DDBJ databases">
        <authorList>
            <consortium name="Pathogen Informatics"/>
        </authorList>
    </citation>
    <scope>NUCLEOTIDE SEQUENCE [LARGE SCALE GENOMIC DNA]</scope>
</reference>
<dbReference type="SFLD" id="SFLDG01182">
    <property type="entry name" value="Prostaglandin_E_synthase_like"/>
    <property type="match status" value="1"/>
</dbReference>
<dbReference type="PANTHER" id="PTHR12782:SF5">
    <property type="entry name" value="PROSTAGLANDIN E SYNTHASE 2"/>
    <property type="match status" value="1"/>
</dbReference>
<dbReference type="PROSITE" id="PS50404">
    <property type="entry name" value="GST_NTER"/>
    <property type="match status" value="1"/>
</dbReference>
<dbReference type="EC" id="5.3.99.3" evidence="3"/>
<keyword evidence="5" id="KW-0644">Prostaglandin metabolism</keyword>
<dbReference type="Gene3D" id="3.40.30.10">
    <property type="entry name" value="Glutaredoxin"/>
    <property type="match status" value="1"/>
</dbReference>
<dbReference type="GO" id="GO:0001516">
    <property type="term" value="P:prostaglandin biosynthetic process"/>
    <property type="evidence" value="ECO:0007669"/>
    <property type="project" value="UniProtKB-UniPathway"/>
</dbReference>
<keyword evidence="21" id="KW-1185">Reference proteome</keyword>
<evidence type="ECO:0000256" key="12">
    <source>
        <dbReference type="ARBA" id="ARBA00023136"/>
    </source>
</evidence>
<evidence type="ECO:0000256" key="4">
    <source>
        <dbReference type="ARBA" id="ARBA00019474"/>
    </source>
</evidence>
<dbReference type="CDD" id="cd03197">
    <property type="entry name" value="GST_C_mPGES2"/>
    <property type="match status" value="1"/>
</dbReference>
<evidence type="ECO:0000256" key="17">
    <source>
        <dbReference type="ARBA" id="ARBA00031041"/>
    </source>
</evidence>
<comment type="catalytic activity">
    <reaction evidence="16">
        <text>prostaglandin H2 = prostaglandin E2</text>
        <dbReference type="Rhea" id="RHEA:12893"/>
        <dbReference type="ChEBI" id="CHEBI:57405"/>
        <dbReference type="ChEBI" id="CHEBI:606564"/>
        <dbReference type="EC" id="5.3.99.3"/>
    </reaction>
    <physiologicalReaction direction="left-to-right" evidence="16">
        <dbReference type="Rhea" id="RHEA:12894"/>
    </physiologicalReaction>
</comment>
<dbReference type="Proteomes" id="UP000274756">
    <property type="component" value="Unassembled WGS sequence"/>
</dbReference>
<evidence type="ECO:0000256" key="5">
    <source>
        <dbReference type="ARBA" id="ARBA00022501"/>
    </source>
</evidence>
<keyword evidence="7" id="KW-0643">Prostaglandin biosynthesis</keyword>
<evidence type="ECO:0000256" key="15">
    <source>
        <dbReference type="ARBA" id="ARBA00023930"/>
    </source>
</evidence>
<accession>A0A3P7PUT0</accession>
<dbReference type="SFLD" id="SFLDS00019">
    <property type="entry name" value="Glutathione_Transferase_(cytos"/>
    <property type="match status" value="1"/>
</dbReference>
<evidence type="ECO:0000256" key="18">
    <source>
        <dbReference type="ARBA" id="ARBA00037847"/>
    </source>
</evidence>
<keyword evidence="14" id="KW-0413">Isomerase</keyword>
<evidence type="ECO:0000259" key="19">
    <source>
        <dbReference type="PROSITE" id="PS50404"/>
    </source>
</evidence>
<dbReference type="Pfam" id="PF13417">
    <property type="entry name" value="GST_N_3"/>
    <property type="match status" value="1"/>
</dbReference>
<evidence type="ECO:0000256" key="7">
    <source>
        <dbReference type="ARBA" id="ARBA00022585"/>
    </source>
</evidence>
<dbReference type="STRING" id="318479.A0A3P7PUT0"/>
<feature type="domain" description="GST N-terminal" evidence="19">
    <location>
        <begin position="1"/>
        <end position="79"/>
    </location>
</feature>
<evidence type="ECO:0000256" key="1">
    <source>
        <dbReference type="ARBA" id="ARBA00004702"/>
    </source>
</evidence>
<dbReference type="OrthoDB" id="423541at2759"/>
<evidence type="ECO:0000256" key="16">
    <source>
        <dbReference type="ARBA" id="ARBA00023931"/>
    </source>
</evidence>
<evidence type="ECO:0000256" key="8">
    <source>
        <dbReference type="ARBA" id="ARBA00022692"/>
    </source>
</evidence>
<dbReference type="SUPFAM" id="SSF52833">
    <property type="entry name" value="Thioredoxin-like"/>
    <property type="match status" value="1"/>
</dbReference>
<evidence type="ECO:0000256" key="6">
    <source>
        <dbReference type="ARBA" id="ARBA00022516"/>
    </source>
</evidence>
<dbReference type="GO" id="GO:0050220">
    <property type="term" value="F:prostaglandin-E synthase activity"/>
    <property type="evidence" value="ECO:0007669"/>
    <property type="project" value="UniProtKB-EC"/>
</dbReference>
<protein>
    <recommendedName>
        <fullName evidence="4">Prostaglandin E synthase 2</fullName>
        <ecNumber evidence="3">5.3.99.3</ecNumber>
    </recommendedName>
    <alternativeName>
        <fullName evidence="17">Microsomal prostaglandin E synthase 2</fullName>
    </alternativeName>
</protein>
<dbReference type="InterPro" id="IPR040079">
    <property type="entry name" value="Glutathione_S-Trfase"/>
</dbReference>
<evidence type="ECO:0000256" key="9">
    <source>
        <dbReference type="ARBA" id="ARBA00022832"/>
    </source>
</evidence>
<dbReference type="SUPFAM" id="SSF47616">
    <property type="entry name" value="GST C-terminal domain-like"/>
    <property type="match status" value="1"/>
</dbReference>
<keyword evidence="8" id="KW-0812">Transmembrane</keyword>
<keyword evidence="11" id="KW-0443">Lipid metabolism</keyword>
<name>A0A3P7PUT0_DRAME</name>
<evidence type="ECO:0000256" key="11">
    <source>
        <dbReference type="ARBA" id="ARBA00023098"/>
    </source>
</evidence>
<dbReference type="EMBL" id="UYYG01000116">
    <property type="protein sequence ID" value="VDN53268.1"/>
    <property type="molecule type" value="Genomic_DNA"/>
</dbReference>
<dbReference type="PROSITE" id="PS51354">
    <property type="entry name" value="GLUTAREDOXIN_2"/>
    <property type="match status" value="1"/>
</dbReference>
<organism evidence="20 21">
    <name type="scientific">Dracunculus medinensis</name>
    <name type="common">Guinea worm</name>
    <dbReference type="NCBI Taxonomy" id="318479"/>
    <lineage>
        <taxon>Eukaryota</taxon>
        <taxon>Metazoa</taxon>
        <taxon>Ecdysozoa</taxon>
        <taxon>Nematoda</taxon>
        <taxon>Chromadorea</taxon>
        <taxon>Rhabditida</taxon>
        <taxon>Spirurina</taxon>
        <taxon>Dracunculoidea</taxon>
        <taxon>Dracunculidae</taxon>
        <taxon>Dracunculus</taxon>
    </lineage>
</organism>
<evidence type="ECO:0000256" key="14">
    <source>
        <dbReference type="ARBA" id="ARBA00023235"/>
    </source>
</evidence>
<dbReference type="AlphaFoldDB" id="A0A3P7PUT0"/>
<comment type="similarity">
    <text evidence="2">Belongs to the GST superfamily.</text>
</comment>
<keyword evidence="12" id="KW-0472">Membrane</keyword>
<comment type="pathway">
    <text evidence="1">Lipid metabolism; prostaglandin biosynthesis.</text>
</comment>